<evidence type="ECO:0000256" key="1">
    <source>
        <dbReference type="SAM" id="MobiDB-lite"/>
    </source>
</evidence>
<dbReference type="RefSeq" id="WP_264327222.1">
    <property type="nucleotide sequence ID" value="NZ_JADEXQ010000103.1"/>
</dbReference>
<feature type="compositionally biased region" description="Polar residues" evidence="1">
    <location>
        <begin position="1"/>
        <end position="12"/>
    </location>
</feature>
<comment type="caution">
    <text evidence="2">The sequence shown here is derived from an EMBL/GenBank/DDBJ whole genome shotgun (WGS) entry which is preliminary data.</text>
</comment>
<dbReference type="AlphaFoldDB" id="A0A928Z6A1"/>
<dbReference type="Proteomes" id="UP000625316">
    <property type="component" value="Unassembled WGS sequence"/>
</dbReference>
<organism evidence="2 3">
    <name type="scientific">Romeriopsis navalis LEGE 11480</name>
    <dbReference type="NCBI Taxonomy" id="2777977"/>
    <lineage>
        <taxon>Bacteria</taxon>
        <taxon>Bacillati</taxon>
        <taxon>Cyanobacteriota</taxon>
        <taxon>Cyanophyceae</taxon>
        <taxon>Leptolyngbyales</taxon>
        <taxon>Leptolyngbyaceae</taxon>
        <taxon>Romeriopsis</taxon>
        <taxon>Romeriopsis navalis</taxon>
    </lineage>
</organism>
<protein>
    <submittedName>
        <fullName evidence="2">Uncharacterized protein</fullName>
    </submittedName>
</protein>
<proteinExistence type="predicted"/>
<evidence type="ECO:0000313" key="2">
    <source>
        <dbReference type="EMBL" id="MBE9032403.1"/>
    </source>
</evidence>
<feature type="region of interest" description="Disordered" evidence="1">
    <location>
        <begin position="1"/>
        <end position="56"/>
    </location>
</feature>
<evidence type="ECO:0000313" key="3">
    <source>
        <dbReference type="Proteomes" id="UP000625316"/>
    </source>
</evidence>
<dbReference type="EMBL" id="JADEXQ010000103">
    <property type="protein sequence ID" value="MBE9032403.1"/>
    <property type="molecule type" value="Genomic_DNA"/>
</dbReference>
<feature type="compositionally biased region" description="Basic and acidic residues" evidence="1">
    <location>
        <begin position="13"/>
        <end position="56"/>
    </location>
</feature>
<sequence>MPNNPTQPSQFVDTDRDGIPDWLERHLGTDPHSSDTDRDGMRDGDEIRLWRNPRNPDTDYEAIPIEALPTVGAFAQQVGSFQGMQYVFNVQPEMVAITALDGRPGLNGAGLIYQQYGDQIESALRQTDINNFALVQTHLNQAAQNNQPAPTEITR</sequence>
<keyword evidence="3" id="KW-1185">Reference proteome</keyword>
<reference evidence="2" key="1">
    <citation type="submission" date="2020-10" db="EMBL/GenBank/DDBJ databases">
        <authorList>
            <person name="Castelo-Branco R."/>
            <person name="Eusebio N."/>
            <person name="Adriana R."/>
            <person name="Vieira A."/>
            <person name="Brugerolle De Fraissinette N."/>
            <person name="Rezende De Castro R."/>
            <person name="Schneider M.P."/>
            <person name="Vasconcelos V."/>
            <person name="Leao P.N."/>
        </authorList>
    </citation>
    <scope>NUCLEOTIDE SEQUENCE</scope>
    <source>
        <strain evidence="2">LEGE 11480</strain>
    </source>
</reference>
<gene>
    <name evidence="2" type="ORF">IQ266_21935</name>
</gene>
<name>A0A928Z6A1_9CYAN</name>
<accession>A0A928Z6A1</accession>